<accession>A0ACB9BQR6</accession>
<gene>
    <name evidence="1" type="ORF">L2E82_36122</name>
</gene>
<dbReference type="Proteomes" id="UP001055811">
    <property type="component" value="Linkage Group LG06"/>
</dbReference>
<protein>
    <submittedName>
        <fullName evidence="1">Uncharacterized protein</fullName>
    </submittedName>
</protein>
<name>A0ACB9BQR6_CICIN</name>
<evidence type="ECO:0000313" key="1">
    <source>
        <dbReference type="EMBL" id="KAI3724350.1"/>
    </source>
</evidence>
<comment type="caution">
    <text evidence="1">The sequence shown here is derived from an EMBL/GenBank/DDBJ whole genome shotgun (WGS) entry which is preliminary data.</text>
</comment>
<organism evidence="1 2">
    <name type="scientific">Cichorium intybus</name>
    <name type="common">Chicory</name>
    <dbReference type="NCBI Taxonomy" id="13427"/>
    <lineage>
        <taxon>Eukaryota</taxon>
        <taxon>Viridiplantae</taxon>
        <taxon>Streptophyta</taxon>
        <taxon>Embryophyta</taxon>
        <taxon>Tracheophyta</taxon>
        <taxon>Spermatophyta</taxon>
        <taxon>Magnoliopsida</taxon>
        <taxon>eudicotyledons</taxon>
        <taxon>Gunneridae</taxon>
        <taxon>Pentapetalae</taxon>
        <taxon>asterids</taxon>
        <taxon>campanulids</taxon>
        <taxon>Asterales</taxon>
        <taxon>Asteraceae</taxon>
        <taxon>Cichorioideae</taxon>
        <taxon>Cichorieae</taxon>
        <taxon>Cichoriinae</taxon>
        <taxon>Cichorium</taxon>
    </lineage>
</organism>
<keyword evidence="2" id="KW-1185">Reference proteome</keyword>
<reference evidence="2" key="1">
    <citation type="journal article" date="2022" name="Mol. Ecol. Resour.">
        <title>The genomes of chicory, endive, great burdock and yacon provide insights into Asteraceae palaeo-polyploidization history and plant inulin production.</title>
        <authorList>
            <person name="Fan W."/>
            <person name="Wang S."/>
            <person name="Wang H."/>
            <person name="Wang A."/>
            <person name="Jiang F."/>
            <person name="Liu H."/>
            <person name="Zhao H."/>
            <person name="Xu D."/>
            <person name="Zhang Y."/>
        </authorList>
    </citation>
    <scope>NUCLEOTIDE SEQUENCE [LARGE SCALE GENOMIC DNA]</scope>
    <source>
        <strain evidence="2">cv. Punajuju</strain>
    </source>
</reference>
<sequence length="69" mass="7512">MTIQAPPLFSQQTSPTLDSSDSETLAPSPPFDQGKIQKLHFLIQYDPSLVLPALVNLIYSSNALLVVLT</sequence>
<proteinExistence type="predicted"/>
<evidence type="ECO:0000313" key="2">
    <source>
        <dbReference type="Proteomes" id="UP001055811"/>
    </source>
</evidence>
<dbReference type="EMBL" id="CM042014">
    <property type="protein sequence ID" value="KAI3724350.1"/>
    <property type="molecule type" value="Genomic_DNA"/>
</dbReference>
<reference evidence="1 2" key="2">
    <citation type="journal article" date="2022" name="Mol. Ecol. Resour.">
        <title>The genomes of chicory, endive, great burdock and yacon provide insights into Asteraceae paleo-polyploidization history and plant inulin production.</title>
        <authorList>
            <person name="Fan W."/>
            <person name="Wang S."/>
            <person name="Wang H."/>
            <person name="Wang A."/>
            <person name="Jiang F."/>
            <person name="Liu H."/>
            <person name="Zhao H."/>
            <person name="Xu D."/>
            <person name="Zhang Y."/>
        </authorList>
    </citation>
    <scope>NUCLEOTIDE SEQUENCE [LARGE SCALE GENOMIC DNA]</scope>
    <source>
        <strain evidence="2">cv. Punajuju</strain>
        <tissue evidence="1">Leaves</tissue>
    </source>
</reference>